<dbReference type="Gene3D" id="2.60.120.10">
    <property type="entry name" value="Jelly Rolls"/>
    <property type="match status" value="1"/>
</dbReference>
<keyword evidence="4" id="KW-1185">Reference proteome</keyword>
<evidence type="ECO:0000259" key="2">
    <source>
        <dbReference type="Pfam" id="PF07883"/>
    </source>
</evidence>
<protein>
    <submittedName>
        <fullName evidence="3">Cupin</fullName>
    </submittedName>
</protein>
<dbReference type="GO" id="GO:0046872">
    <property type="term" value="F:metal ion binding"/>
    <property type="evidence" value="ECO:0007669"/>
    <property type="project" value="UniProtKB-KW"/>
</dbReference>
<dbReference type="AlphaFoldDB" id="A0A2P7BST0"/>
<evidence type="ECO:0000256" key="1">
    <source>
        <dbReference type="ARBA" id="ARBA00022723"/>
    </source>
</evidence>
<name>A0A2P7BST0_9HYPH</name>
<dbReference type="EMBL" id="PGGO01000005">
    <property type="protein sequence ID" value="PSH69544.1"/>
    <property type="molecule type" value="Genomic_DNA"/>
</dbReference>
<dbReference type="OrthoDB" id="6058at2"/>
<keyword evidence="1" id="KW-0479">Metal-binding</keyword>
<evidence type="ECO:0000313" key="4">
    <source>
        <dbReference type="Proteomes" id="UP000241444"/>
    </source>
</evidence>
<feature type="domain" description="Cupin type-2" evidence="2">
    <location>
        <begin position="19"/>
        <end position="83"/>
    </location>
</feature>
<dbReference type="InterPro" id="IPR051610">
    <property type="entry name" value="GPI/OXD"/>
</dbReference>
<evidence type="ECO:0000313" key="3">
    <source>
        <dbReference type="EMBL" id="PSH69544.1"/>
    </source>
</evidence>
<dbReference type="InterPro" id="IPR011051">
    <property type="entry name" value="RmlC_Cupin_sf"/>
</dbReference>
<dbReference type="CDD" id="cd02209">
    <property type="entry name" value="cupin_XRE_C"/>
    <property type="match status" value="1"/>
</dbReference>
<dbReference type="Pfam" id="PF07883">
    <property type="entry name" value="Cupin_2"/>
    <property type="match status" value="1"/>
</dbReference>
<accession>A0A2P7BST0</accession>
<comment type="caution">
    <text evidence="3">The sequence shown here is derived from an EMBL/GenBank/DDBJ whole genome shotgun (WGS) entry which is preliminary data.</text>
</comment>
<dbReference type="InterPro" id="IPR013096">
    <property type="entry name" value="Cupin_2"/>
</dbReference>
<sequence length="105" mass="11661">MLVSTRNGANQLCMFEQWVEPGTGAPTHLHPVEEILTVLSGDADIWLDKEHFMVAAGQSVIIPSGIRHGFRNAGSETLHIHAVLASADFQAWFDDSMSMVRRWTD</sequence>
<organism evidence="3 4">
    <name type="scientific">Phyllobacterium brassicacearum</name>
    <dbReference type="NCBI Taxonomy" id="314235"/>
    <lineage>
        <taxon>Bacteria</taxon>
        <taxon>Pseudomonadati</taxon>
        <taxon>Pseudomonadota</taxon>
        <taxon>Alphaproteobacteria</taxon>
        <taxon>Hyphomicrobiales</taxon>
        <taxon>Phyllobacteriaceae</taxon>
        <taxon>Phyllobacterium</taxon>
    </lineage>
</organism>
<dbReference type="Proteomes" id="UP000241444">
    <property type="component" value="Unassembled WGS sequence"/>
</dbReference>
<gene>
    <name evidence="3" type="ORF">CU102_08400</name>
</gene>
<dbReference type="InterPro" id="IPR014710">
    <property type="entry name" value="RmlC-like_jellyroll"/>
</dbReference>
<proteinExistence type="predicted"/>
<dbReference type="PANTHER" id="PTHR35848:SF6">
    <property type="entry name" value="CUPIN TYPE-2 DOMAIN-CONTAINING PROTEIN"/>
    <property type="match status" value="1"/>
</dbReference>
<dbReference type="PANTHER" id="PTHR35848">
    <property type="entry name" value="OXALATE-BINDING PROTEIN"/>
    <property type="match status" value="1"/>
</dbReference>
<reference evidence="4" key="1">
    <citation type="submission" date="2017-11" db="EMBL/GenBank/DDBJ databases">
        <authorList>
            <person name="Kuznetsova I."/>
            <person name="Sazanova A."/>
            <person name="Chirak E."/>
            <person name="Safronova V."/>
            <person name="Willems A."/>
        </authorList>
    </citation>
    <scope>NUCLEOTIDE SEQUENCE [LARGE SCALE GENOMIC DNA]</scope>
    <source>
        <strain evidence="4">STM 196</strain>
    </source>
</reference>
<dbReference type="SUPFAM" id="SSF51182">
    <property type="entry name" value="RmlC-like cupins"/>
    <property type="match status" value="1"/>
</dbReference>